<dbReference type="InterPro" id="IPR001138">
    <property type="entry name" value="Zn2Cys6_DnaBD"/>
</dbReference>
<dbReference type="EMBL" id="JAGIXG020000088">
    <property type="protein sequence ID" value="KAI6777992.1"/>
    <property type="molecule type" value="Genomic_DNA"/>
</dbReference>
<feature type="compositionally biased region" description="Basic and acidic residues" evidence="2">
    <location>
        <begin position="447"/>
        <end position="460"/>
    </location>
</feature>
<feature type="compositionally biased region" description="Low complexity" evidence="2">
    <location>
        <begin position="271"/>
        <end position="284"/>
    </location>
</feature>
<sequence>MADDRHRNDYPQHRPENRYPSQSLYPPPDAVQRAADDQARPGMAAPSVSLPSMHDPRAPGYGPPPGSHGYPSDHRYASPSTTNGYPPPPPPPGQQPLGSYLPPPQQHPDPRAGQGYRGPEPYPPGRPQPGPYGQEPPYRHPEPYYYQQPPPGAPGPPPQAYYHQGPYPQEYGPPPGGPQMPQAAPRQRTSIACKYCRKRKIRCSGYHNGGKCQNCARMNQDKGWPILLRVVLRGSSNHRHRSTVSTHRVNINSSHHHLMVATMLSRRRRTISNTRTRTRTSLNIRLRRTTSPAESAYSWTSKPEDSSQSGRRRRRSEEDTDAYRPPPPRVGATEDEPRRRSPAEFSSKSSPGGLPMRSFSTHSPRNPVLPQVKTESQPGTYSDRSPGHATMTQSGGSTPARQAPAPSVTPTNQPAQLQGQPGQQGQGQAQQGGQQGTSVMSLSNLVDKNDIDRGMMDRLNRPRNPGAPAK</sequence>
<feature type="compositionally biased region" description="Polar residues" evidence="2">
    <location>
        <begin position="437"/>
        <end position="446"/>
    </location>
</feature>
<evidence type="ECO:0000256" key="1">
    <source>
        <dbReference type="ARBA" id="ARBA00023242"/>
    </source>
</evidence>
<protein>
    <recommendedName>
        <fullName evidence="3">Zn(2)-C6 fungal-type domain-containing protein</fullName>
    </recommendedName>
</protein>
<feature type="compositionally biased region" description="Polar residues" evidence="2">
    <location>
        <begin position="373"/>
        <end position="383"/>
    </location>
</feature>
<feature type="domain" description="Zn(2)-C6 fungal-type" evidence="3">
    <location>
        <begin position="192"/>
        <end position="219"/>
    </location>
</feature>
<gene>
    <name evidence="4" type="ORF">J7T54_008326</name>
</gene>
<dbReference type="InterPro" id="IPR036864">
    <property type="entry name" value="Zn2-C6_fun-type_DNA-bd_sf"/>
</dbReference>
<dbReference type="Gene3D" id="4.10.240.10">
    <property type="entry name" value="Zn(2)-C6 fungal-type DNA-binding domain"/>
    <property type="match status" value="1"/>
</dbReference>
<dbReference type="CDD" id="cd00067">
    <property type="entry name" value="GAL4"/>
    <property type="match status" value="1"/>
</dbReference>
<proteinExistence type="predicted"/>
<feature type="compositionally biased region" description="Low complexity" evidence="2">
    <location>
        <begin position="160"/>
        <end position="170"/>
    </location>
</feature>
<dbReference type="SUPFAM" id="SSF57701">
    <property type="entry name" value="Zn2/Cys6 DNA-binding domain"/>
    <property type="match status" value="1"/>
</dbReference>
<dbReference type="OrthoDB" id="5401558at2759"/>
<feature type="compositionally biased region" description="Low complexity" evidence="2">
    <location>
        <begin position="413"/>
        <end position="432"/>
    </location>
</feature>
<feature type="region of interest" description="Disordered" evidence="2">
    <location>
        <begin position="1"/>
        <end position="185"/>
    </location>
</feature>
<feature type="compositionally biased region" description="Polar residues" evidence="2">
    <location>
        <begin position="390"/>
        <end position="400"/>
    </location>
</feature>
<feature type="compositionally biased region" description="Pro residues" evidence="2">
    <location>
        <begin position="148"/>
        <end position="159"/>
    </location>
</feature>
<evidence type="ECO:0000259" key="3">
    <source>
        <dbReference type="PROSITE" id="PS50048"/>
    </source>
</evidence>
<evidence type="ECO:0000313" key="4">
    <source>
        <dbReference type="EMBL" id="KAI6777992.1"/>
    </source>
</evidence>
<feature type="region of interest" description="Disordered" evidence="2">
    <location>
        <begin position="266"/>
        <end position="470"/>
    </location>
</feature>
<reference evidence="4" key="2">
    <citation type="submission" date="2022-07" db="EMBL/GenBank/DDBJ databases">
        <authorList>
            <person name="Goncalves M.F.M."/>
            <person name="Hilario S."/>
            <person name="Van De Peer Y."/>
            <person name="Esteves A.C."/>
            <person name="Alves A."/>
        </authorList>
    </citation>
    <scope>NUCLEOTIDE SEQUENCE</scope>
    <source>
        <strain evidence="4">MUM 19.33</strain>
    </source>
</reference>
<keyword evidence="5" id="KW-1185">Reference proteome</keyword>
<dbReference type="GO" id="GO:0008270">
    <property type="term" value="F:zinc ion binding"/>
    <property type="evidence" value="ECO:0007669"/>
    <property type="project" value="InterPro"/>
</dbReference>
<dbReference type="RefSeq" id="XP_051358848.1">
    <property type="nucleotide sequence ID" value="XM_051510251.1"/>
</dbReference>
<organism evidence="4 5">
    <name type="scientific">Emericellopsis cladophorae</name>
    <dbReference type="NCBI Taxonomy" id="2686198"/>
    <lineage>
        <taxon>Eukaryota</taxon>
        <taxon>Fungi</taxon>
        <taxon>Dikarya</taxon>
        <taxon>Ascomycota</taxon>
        <taxon>Pezizomycotina</taxon>
        <taxon>Sordariomycetes</taxon>
        <taxon>Hypocreomycetidae</taxon>
        <taxon>Hypocreales</taxon>
        <taxon>Bionectriaceae</taxon>
        <taxon>Emericellopsis</taxon>
    </lineage>
</organism>
<evidence type="ECO:0000313" key="5">
    <source>
        <dbReference type="Proteomes" id="UP001055219"/>
    </source>
</evidence>
<name>A0A9Q0B8K4_9HYPO</name>
<feature type="compositionally biased region" description="Pro residues" evidence="2">
    <location>
        <begin position="85"/>
        <end position="94"/>
    </location>
</feature>
<accession>A0A9Q0B8K4</accession>
<evidence type="ECO:0000256" key="2">
    <source>
        <dbReference type="SAM" id="MobiDB-lite"/>
    </source>
</evidence>
<dbReference type="Pfam" id="PF00172">
    <property type="entry name" value="Zn_clus"/>
    <property type="match status" value="1"/>
</dbReference>
<feature type="compositionally biased region" description="Basic and acidic residues" evidence="2">
    <location>
        <begin position="1"/>
        <end position="17"/>
    </location>
</feature>
<dbReference type="AlphaFoldDB" id="A0A9Q0B8K4"/>
<dbReference type="GeneID" id="75834797"/>
<feature type="compositionally biased region" description="Pro residues" evidence="2">
    <location>
        <begin position="120"/>
        <end position="130"/>
    </location>
</feature>
<dbReference type="Proteomes" id="UP001055219">
    <property type="component" value="Unassembled WGS sequence"/>
</dbReference>
<keyword evidence="1" id="KW-0539">Nucleus</keyword>
<dbReference type="PROSITE" id="PS50048">
    <property type="entry name" value="ZN2_CY6_FUNGAL_2"/>
    <property type="match status" value="1"/>
</dbReference>
<reference evidence="4" key="1">
    <citation type="journal article" date="2021" name="J Fungi (Basel)">
        <title>Genomic and Metabolomic Analyses of the Marine Fungus Emericellopsis cladophorae: Insights into Saltwater Adaptability Mechanisms and Its Biosynthetic Potential.</title>
        <authorList>
            <person name="Goncalves M.F.M."/>
            <person name="Hilario S."/>
            <person name="Van de Peer Y."/>
            <person name="Esteves A.C."/>
            <person name="Alves A."/>
        </authorList>
    </citation>
    <scope>NUCLEOTIDE SEQUENCE</scope>
    <source>
        <strain evidence="4">MUM 19.33</strain>
    </source>
</reference>
<comment type="caution">
    <text evidence="4">The sequence shown here is derived from an EMBL/GenBank/DDBJ whole genome shotgun (WGS) entry which is preliminary data.</text>
</comment>
<dbReference type="GO" id="GO:0000981">
    <property type="term" value="F:DNA-binding transcription factor activity, RNA polymerase II-specific"/>
    <property type="evidence" value="ECO:0007669"/>
    <property type="project" value="InterPro"/>
</dbReference>